<feature type="region of interest" description="Disordered" evidence="1">
    <location>
        <begin position="1"/>
        <end position="153"/>
    </location>
</feature>
<feature type="compositionally biased region" description="Basic residues" evidence="1">
    <location>
        <begin position="591"/>
        <end position="600"/>
    </location>
</feature>
<dbReference type="AlphaFoldDB" id="A0A836CHT8"/>
<name>A0A836CHT8_9STRA</name>
<protein>
    <recommendedName>
        <fullName evidence="4">Myb-like domain-containing protein</fullName>
    </recommendedName>
</protein>
<keyword evidence="3" id="KW-1185">Reference proteome</keyword>
<feature type="compositionally biased region" description="Gly residues" evidence="1">
    <location>
        <begin position="89"/>
        <end position="113"/>
    </location>
</feature>
<feature type="compositionally biased region" description="Low complexity" evidence="1">
    <location>
        <begin position="123"/>
        <end position="132"/>
    </location>
</feature>
<dbReference type="OrthoDB" id="19768at2759"/>
<feature type="compositionally biased region" description="Low complexity" evidence="1">
    <location>
        <begin position="232"/>
        <end position="251"/>
    </location>
</feature>
<feature type="region of interest" description="Disordered" evidence="1">
    <location>
        <begin position="297"/>
        <end position="336"/>
    </location>
</feature>
<feature type="region of interest" description="Disordered" evidence="1">
    <location>
        <begin position="561"/>
        <end position="614"/>
    </location>
</feature>
<organism evidence="2 3">
    <name type="scientific">Tribonema minus</name>
    <dbReference type="NCBI Taxonomy" id="303371"/>
    <lineage>
        <taxon>Eukaryota</taxon>
        <taxon>Sar</taxon>
        <taxon>Stramenopiles</taxon>
        <taxon>Ochrophyta</taxon>
        <taxon>PX clade</taxon>
        <taxon>Xanthophyceae</taxon>
        <taxon>Tribonematales</taxon>
        <taxon>Tribonemataceae</taxon>
        <taxon>Tribonema</taxon>
    </lineage>
</organism>
<gene>
    <name evidence="2" type="ORF">JKP88DRAFT_261000</name>
</gene>
<comment type="caution">
    <text evidence="2">The sequence shown here is derived from an EMBL/GenBank/DDBJ whole genome shotgun (WGS) entry which is preliminary data.</text>
</comment>
<feature type="compositionally biased region" description="Low complexity" evidence="1">
    <location>
        <begin position="629"/>
        <end position="639"/>
    </location>
</feature>
<sequence>MKASKGANKKAAAKGGGGGPSGDTAAAPVSTAGQRQEPVHNTRRSKKGPKVPDKEKPALSKKAAAAAAAAAAPAAAASSDAAAHSGDDGVPGGGKGSGGDGGGAPKTKGGRGGGRAKAKAKAKPAGALQGAASRSYSRHDGAPKLPHYESGRATWDAEETRTLHEGLRRYPPQHHSNMTIYVKIAAMLPRKTVSLPRARARKVLLGAAAAAVSADEKARRLRGGRGVPPPTSSSSGGTATASTATTSSSSSSGGGERMRCVLFSCPSPRRAAPPPLQVRDVAAEVWKLRRRMHDTAHQAALPLEDGRGGKRQRVGQGPEDGGSAYPPTLVHAPVSGPHLLDRHMENRLQQLLGDNVMIQGKMRDHLAASRLDDNIPLMAKFYDNIAAMQALMDSLPERMPPLDVQLAAEAVQQEGQQRLDKPPEGSARRWPHAAVALLREAARRGALAAAPVEGFYPCAHVRLAVRGGRGRRCVAKALFACALGFRRSTRQPSPAPCPVSFAPPRQVNTTLLNRPPPPPLPHGQQQNGANFAQPMMMAVDPVNVRDAAGAHGYAMASGAAAVRTRTRQRNRDSARVRPALRRAAPGPVPRAPRRRQRSHRVGAWLPNDRMQGNAKAGPLCQQLLDMMNPEAQQQPPAHATHAGDGGGSSAVQFAAGPGAPKSEMQQGQTGS</sequence>
<feature type="compositionally biased region" description="Basic and acidic residues" evidence="1">
    <location>
        <begin position="137"/>
        <end position="150"/>
    </location>
</feature>
<evidence type="ECO:0000313" key="3">
    <source>
        <dbReference type="Proteomes" id="UP000664859"/>
    </source>
</evidence>
<evidence type="ECO:0000313" key="2">
    <source>
        <dbReference type="EMBL" id="KAG5186507.1"/>
    </source>
</evidence>
<proteinExistence type="predicted"/>
<dbReference type="Proteomes" id="UP000664859">
    <property type="component" value="Unassembled WGS sequence"/>
</dbReference>
<evidence type="ECO:0000256" key="1">
    <source>
        <dbReference type="SAM" id="MobiDB-lite"/>
    </source>
</evidence>
<dbReference type="EMBL" id="JAFCMP010000112">
    <property type="protein sequence ID" value="KAG5186507.1"/>
    <property type="molecule type" value="Genomic_DNA"/>
</dbReference>
<accession>A0A836CHT8</accession>
<feature type="compositionally biased region" description="Low complexity" evidence="1">
    <location>
        <begin position="60"/>
        <end position="83"/>
    </location>
</feature>
<evidence type="ECO:0008006" key="4">
    <source>
        <dbReference type="Google" id="ProtNLM"/>
    </source>
</evidence>
<reference evidence="2" key="1">
    <citation type="submission" date="2021-02" db="EMBL/GenBank/DDBJ databases">
        <title>First Annotated Genome of the Yellow-green Alga Tribonema minus.</title>
        <authorList>
            <person name="Mahan K.M."/>
        </authorList>
    </citation>
    <scope>NUCLEOTIDE SEQUENCE</scope>
    <source>
        <strain evidence="2">UTEX B ZZ1240</strain>
    </source>
</reference>
<feature type="region of interest" description="Disordered" evidence="1">
    <location>
        <begin position="214"/>
        <end position="256"/>
    </location>
</feature>
<feature type="region of interest" description="Disordered" evidence="1">
    <location>
        <begin position="629"/>
        <end position="671"/>
    </location>
</feature>